<feature type="transmembrane region" description="Helical" evidence="2">
    <location>
        <begin position="91"/>
        <end position="114"/>
    </location>
</feature>
<dbReference type="EMBL" id="CAMXCT020004257">
    <property type="protein sequence ID" value="CAL1161727.1"/>
    <property type="molecule type" value="Genomic_DNA"/>
</dbReference>
<reference evidence="3" key="1">
    <citation type="submission" date="2022-10" db="EMBL/GenBank/DDBJ databases">
        <authorList>
            <person name="Chen Y."/>
            <person name="Dougan E. K."/>
            <person name="Chan C."/>
            <person name="Rhodes N."/>
            <person name="Thang M."/>
        </authorList>
    </citation>
    <scope>NUCLEOTIDE SEQUENCE</scope>
</reference>
<dbReference type="Proteomes" id="UP001152797">
    <property type="component" value="Unassembled WGS sequence"/>
</dbReference>
<keyword evidence="2" id="KW-0472">Membrane</keyword>
<proteinExistence type="predicted"/>
<dbReference type="AlphaFoldDB" id="A0A9P1GF49"/>
<comment type="caution">
    <text evidence="3">The sequence shown here is derived from an EMBL/GenBank/DDBJ whole genome shotgun (WGS) entry which is preliminary data.</text>
</comment>
<dbReference type="EMBL" id="CAMXCT030004257">
    <property type="protein sequence ID" value="CAL4795664.1"/>
    <property type="molecule type" value="Genomic_DNA"/>
</dbReference>
<name>A0A9P1GF49_9DINO</name>
<accession>A0A9P1GF49</accession>
<feature type="region of interest" description="Disordered" evidence="1">
    <location>
        <begin position="57"/>
        <end position="85"/>
    </location>
</feature>
<evidence type="ECO:0000313" key="5">
    <source>
        <dbReference type="Proteomes" id="UP001152797"/>
    </source>
</evidence>
<protein>
    <submittedName>
        <fullName evidence="3">Uncharacterized protein</fullName>
    </submittedName>
</protein>
<evidence type="ECO:0000256" key="2">
    <source>
        <dbReference type="SAM" id="Phobius"/>
    </source>
</evidence>
<organism evidence="3">
    <name type="scientific">Cladocopium goreaui</name>
    <dbReference type="NCBI Taxonomy" id="2562237"/>
    <lineage>
        <taxon>Eukaryota</taxon>
        <taxon>Sar</taxon>
        <taxon>Alveolata</taxon>
        <taxon>Dinophyceae</taxon>
        <taxon>Suessiales</taxon>
        <taxon>Symbiodiniaceae</taxon>
        <taxon>Cladocopium</taxon>
    </lineage>
</organism>
<dbReference type="EMBL" id="CAMXCT010004257">
    <property type="protein sequence ID" value="CAI4008352.1"/>
    <property type="molecule type" value="Genomic_DNA"/>
</dbReference>
<reference evidence="4 5" key="2">
    <citation type="submission" date="2024-05" db="EMBL/GenBank/DDBJ databases">
        <authorList>
            <person name="Chen Y."/>
            <person name="Shah S."/>
            <person name="Dougan E. K."/>
            <person name="Thang M."/>
            <person name="Chan C."/>
        </authorList>
    </citation>
    <scope>NUCLEOTIDE SEQUENCE [LARGE SCALE GENOMIC DNA]</scope>
</reference>
<keyword evidence="5" id="KW-1185">Reference proteome</keyword>
<keyword evidence="2" id="KW-1133">Transmembrane helix</keyword>
<feature type="region of interest" description="Disordered" evidence="1">
    <location>
        <begin position="1"/>
        <end position="27"/>
    </location>
</feature>
<sequence>MAASSQDERQTERGSEETKERRKDSKVIRGCNGAVDAAMAEAIGEVLAEGSTWMRDGTLLGQRSRRQGPLRENRRSPRKGSRPSAHPCERIAMFIVVFLLLLLLLLSGFLQMWWFPGLYAFNAGSQTEDDCMDDSCEA</sequence>
<evidence type="ECO:0000313" key="3">
    <source>
        <dbReference type="EMBL" id="CAI4008352.1"/>
    </source>
</evidence>
<keyword evidence="2" id="KW-0812">Transmembrane</keyword>
<evidence type="ECO:0000256" key="1">
    <source>
        <dbReference type="SAM" id="MobiDB-lite"/>
    </source>
</evidence>
<gene>
    <name evidence="3" type="ORF">C1SCF055_LOCUS33802</name>
</gene>
<evidence type="ECO:0000313" key="4">
    <source>
        <dbReference type="EMBL" id="CAL4795664.1"/>
    </source>
</evidence>